<keyword evidence="2" id="KW-1185">Reference proteome</keyword>
<accession>A0ABY7EMS9</accession>
<gene>
    <name evidence="1" type="ORF">MAR_035360</name>
</gene>
<evidence type="ECO:0000313" key="2">
    <source>
        <dbReference type="Proteomes" id="UP001164746"/>
    </source>
</evidence>
<protein>
    <submittedName>
        <fullName evidence="1">Uncharacterized protein</fullName>
    </submittedName>
</protein>
<organism evidence="1 2">
    <name type="scientific">Mya arenaria</name>
    <name type="common">Soft-shell clam</name>
    <dbReference type="NCBI Taxonomy" id="6604"/>
    <lineage>
        <taxon>Eukaryota</taxon>
        <taxon>Metazoa</taxon>
        <taxon>Spiralia</taxon>
        <taxon>Lophotrochozoa</taxon>
        <taxon>Mollusca</taxon>
        <taxon>Bivalvia</taxon>
        <taxon>Autobranchia</taxon>
        <taxon>Heteroconchia</taxon>
        <taxon>Euheterodonta</taxon>
        <taxon>Imparidentia</taxon>
        <taxon>Neoheterodontei</taxon>
        <taxon>Myida</taxon>
        <taxon>Myoidea</taxon>
        <taxon>Myidae</taxon>
        <taxon>Mya</taxon>
    </lineage>
</organism>
<proteinExistence type="predicted"/>
<sequence length="101" mass="11561">MPKVLSCDVTLKDDRRTDLKNLFYMNEPCAKTNAPIWSNQDNFNYVHVQLQAKFEPMFTTFPSENYVSKSGFGIVSSNAHIVHMKVNKDQSVNPPTKRPLV</sequence>
<dbReference type="EMBL" id="CP111018">
    <property type="protein sequence ID" value="WAR10284.1"/>
    <property type="molecule type" value="Genomic_DNA"/>
</dbReference>
<dbReference type="Proteomes" id="UP001164746">
    <property type="component" value="Chromosome 7"/>
</dbReference>
<evidence type="ECO:0000313" key="1">
    <source>
        <dbReference type="EMBL" id="WAR10284.1"/>
    </source>
</evidence>
<reference evidence="1" key="1">
    <citation type="submission" date="2022-11" db="EMBL/GenBank/DDBJ databases">
        <title>Centuries of genome instability and evolution in soft-shell clam transmissible cancer (bioRxiv).</title>
        <authorList>
            <person name="Hart S.F.M."/>
            <person name="Yonemitsu M.A."/>
            <person name="Giersch R.M."/>
            <person name="Beal B.F."/>
            <person name="Arriagada G."/>
            <person name="Davis B.W."/>
            <person name="Ostrander E.A."/>
            <person name="Goff S.P."/>
            <person name="Metzger M.J."/>
        </authorList>
    </citation>
    <scope>NUCLEOTIDE SEQUENCE</scope>
    <source>
        <strain evidence="1">MELC-2E11</strain>
        <tissue evidence="1">Siphon/mantle</tissue>
    </source>
</reference>
<name>A0ABY7EMS9_MYAAR</name>